<name>A0AC35F8E9_9BILA</name>
<evidence type="ECO:0000313" key="2">
    <source>
        <dbReference type="WBParaSite" id="PS1159_v2.g14914.t1"/>
    </source>
</evidence>
<organism evidence="1 2">
    <name type="scientific">Panagrolaimus sp. PS1159</name>
    <dbReference type="NCBI Taxonomy" id="55785"/>
    <lineage>
        <taxon>Eukaryota</taxon>
        <taxon>Metazoa</taxon>
        <taxon>Ecdysozoa</taxon>
        <taxon>Nematoda</taxon>
        <taxon>Chromadorea</taxon>
        <taxon>Rhabditida</taxon>
        <taxon>Tylenchina</taxon>
        <taxon>Panagrolaimomorpha</taxon>
        <taxon>Panagrolaimoidea</taxon>
        <taxon>Panagrolaimidae</taxon>
        <taxon>Panagrolaimus</taxon>
    </lineage>
</organism>
<sequence length="190" mass="22218">MNDYPPLTSMALKVLFRHFTQYQELIEDMKQVQLLVSNNDVDHYHQIDRDLFILKNLTEKSELWVHWDTSSSSTLKSMPTPHPTSEDRSRSLSGEDLNIEDHVDENERATSSTPNDTRIIPEHEMPPHTYIDFLTEHYPSVKQKCIGYLHEMLYDPDKDLMATSLHSIMDKAPLIAYLIVKDILHRMLKL</sequence>
<proteinExistence type="predicted"/>
<evidence type="ECO:0000313" key="1">
    <source>
        <dbReference type="Proteomes" id="UP000887580"/>
    </source>
</evidence>
<accession>A0AC35F8E9</accession>
<dbReference type="Proteomes" id="UP000887580">
    <property type="component" value="Unplaced"/>
</dbReference>
<reference evidence="2" key="1">
    <citation type="submission" date="2022-11" db="UniProtKB">
        <authorList>
            <consortium name="WormBaseParasite"/>
        </authorList>
    </citation>
    <scope>IDENTIFICATION</scope>
</reference>
<dbReference type="WBParaSite" id="PS1159_v2.g14914.t1">
    <property type="protein sequence ID" value="PS1159_v2.g14914.t1"/>
    <property type="gene ID" value="PS1159_v2.g14914"/>
</dbReference>
<protein>
    <submittedName>
        <fullName evidence="2">Uncharacterized protein</fullName>
    </submittedName>
</protein>